<comment type="function">
    <text evidence="6">Catalyzes the interconversion of alpha and beta anomers of maltose.</text>
</comment>
<dbReference type="Pfam" id="PF01263">
    <property type="entry name" value="Aldose_epim"/>
    <property type="match status" value="1"/>
</dbReference>
<proteinExistence type="inferred from homology"/>
<dbReference type="EC" id="5.1.3.21" evidence="6"/>
<dbReference type="RefSeq" id="WP_147651169.1">
    <property type="nucleotide sequence ID" value="NZ_CP042383.1"/>
</dbReference>
<evidence type="ECO:0000313" key="10">
    <source>
        <dbReference type="EMBL" id="MDG9733682.1"/>
    </source>
</evidence>
<dbReference type="GO" id="GO:0030246">
    <property type="term" value="F:carbohydrate binding"/>
    <property type="evidence" value="ECO:0007669"/>
    <property type="project" value="InterPro"/>
</dbReference>
<dbReference type="GO" id="GO:0050558">
    <property type="term" value="F:maltose epimerase activity"/>
    <property type="evidence" value="ECO:0007669"/>
    <property type="project" value="UniProtKB-EC"/>
</dbReference>
<evidence type="ECO:0000256" key="7">
    <source>
        <dbReference type="PIRSR" id="PIRSR005096-1"/>
    </source>
</evidence>
<reference evidence="11 12" key="1">
    <citation type="submission" date="2019-06" db="EMBL/GenBank/DDBJ databases">
        <title>Genome analyses of bacteria isolated from kimchi.</title>
        <authorList>
            <person name="Lee S."/>
            <person name="Ahn S."/>
            <person name="Roh S."/>
        </authorList>
    </citation>
    <scope>NUCLEOTIDE SEQUENCE [LARGE SCALE GENOMIC DNA]</scope>
    <source>
        <strain evidence="11 12">CBA3630</strain>
    </source>
</reference>
<dbReference type="EMBL" id="JARGDN010000005">
    <property type="protein sequence ID" value="MDG9733682.1"/>
    <property type="molecule type" value="Genomic_DNA"/>
</dbReference>
<organism evidence="11 12">
    <name type="scientific">Leuconostoc pseudomesenteroides</name>
    <dbReference type="NCBI Taxonomy" id="33968"/>
    <lineage>
        <taxon>Bacteria</taxon>
        <taxon>Bacillati</taxon>
        <taxon>Bacillota</taxon>
        <taxon>Bacilli</taxon>
        <taxon>Lactobacillales</taxon>
        <taxon>Lactobacillaceae</taxon>
        <taxon>Leuconostoc</taxon>
    </lineage>
</organism>
<comment type="catalytic activity">
    <reaction evidence="6">
        <text>alpha-maltose = beta-maltose</text>
        <dbReference type="Rhea" id="RHEA:21228"/>
        <dbReference type="ChEBI" id="CHEBI:18147"/>
        <dbReference type="ChEBI" id="CHEBI:18167"/>
        <dbReference type="EC" id="5.1.3.21"/>
    </reaction>
</comment>
<reference evidence="10 13" key="2">
    <citation type="submission" date="2023-02" db="EMBL/GenBank/DDBJ databases">
        <title>Antimicrobial susceptibility testing and tentative epidemiological cut-off values for Lactobacillaceae family species intended for ingestion.</title>
        <authorList>
            <person name="Noehr-Meldgaard K."/>
            <person name="Struve C."/>
            <person name="Ingmer H."/>
            <person name="Koza A."/>
            <person name="Al-Nakeeb K."/>
            <person name="Agersoe Y."/>
        </authorList>
    </citation>
    <scope>NUCLEOTIDE SEQUENCE [LARGE SCALE GENOMIC DNA]</scope>
    <source>
        <strain evidence="10 13">DSM 20193</strain>
    </source>
</reference>
<dbReference type="GeneID" id="64343903"/>
<comment type="similarity">
    <text evidence="3 6">Belongs to the aldose epimerase family.</text>
</comment>
<sequence>MDITESSFGSSAKLYTLENDQGVRLSVTNFGARIVRLQVPINGVYRDLVLGFDSMAEYLEKDHFMGATIGRVAGRIAAGRFNIDGKKYQTPLNENGNTLHGGPDSFETKLWQSQKNITDELIAVTFTYNSPAQENEFPGNVTVEVTYSLDNANGWGVDYKAHSDVATLFNPTNHVYFNLDGDPSKSVGNHSLQIDAHQFAPLDQHHLTTGLQQTVNDSTFDFRKPKKIAEVFTTDNPQNQLVNGLDHPFFLDKKHNNQVAAKLTSSDGLVAVNLTTSSPAVVIFTANFGTDFSLPMRRGLFKNHGGITLETQVAPGAERYPEFGNIILDSNLQYHERTLFGLDF</sequence>
<dbReference type="PANTHER" id="PTHR10091">
    <property type="entry name" value="ALDOSE-1-EPIMERASE"/>
    <property type="match status" value="1"/>
</dbReference>
<dbReference type="GO" id="GO:0033499">
    <property type="term" value="P:galactose catabolic process via UDP-galactose, Leloir pathway"/>
    <property type="evidence" value="ECO:0007669"/>
    <property type="project" value="TreeGrafter"/>
</dbReference>
<dbReference type="GO" id="GO:0004034">
    <property type="term" value="F:aldose 1-epimerase activity"/>
    <property type="evidence" value="ECO:0007669"/>
    <property type="project" value="UniProtKB-EC"/>
</dbReference>
<evidence type="ECO:0000313" key="12">
    <source>
        <dbReference type="Proteomes" id="UP000321296"/>
    </source>
</evidence>
<keyword evidence="4 6" id="KW-0413">Isomerase</keyword>
<dbReference type="EMBL" id="CP042383">
    <property type="protein sequence ID" value="QEA41620.1"/>
    <property type="molecule type" value="Genomic_DNA"/>
</dbReference>
<dbReference type="InterPro" id="IPR018052">
    <property type="entry name" value="Ald1_epimerase_CS"/>
</dbReference>
<dbReference type="PANTHER" id="PTHR10091:SF0">
    <property type="entry name" value="GALACTOSE MUTAROTASE"/>
    <property type="match status" value="1"/>
</dbReference>
<dbReference type="PROSITE" id="PS00545">
    <property type="entry name" value="ALDOSE_1_EPIMERASE"/>
    <property type="match status" value="1"/>
</dbReference>
<evidence type="ECO:0000256" key="3">
    <source>
        <dbReference type="ARBA" id="ARBA00006206"/>
    </source>
</evidence>
<name>A0A5B8T3F9_LEUPS</name>
<feature type="active site" description="Proton acceptor" evidence="7">
    <location>
        <position position="310"/>
    </location>
</feature>
<dbReference type="SUPFAM" id="SSF74650">
    <property type="entry name" value="Galactose mutarotase-like"/>
    <property type="match status" value="1"/>
</dbReference>
<feature type="binding site" evidence="9">
    <location>
        <begin position="174"/>
        <end position="176"/>
    </location>
    <ligand>
        <name>beta-D-galactose</name>
        <dbReference type="ChEBI" id="CHEBI:27667"/>
    </ligand>
</feature>
<dbReference type="KEGG" id="lpse:FGL85_03425"/>
<dbReference type="Proteomes" id="UP001529201">
    <property type="component" value="Unassembled WGS sequence"/>
</dbReference>
<dbReference type="InterPro" id="IPR011013">
    <property type="entry name" value="Gal_mutarotase_sf_dom"/>
</dbReference>
<evidence type="ECO:0000256" key="5">
    <source>
        <dbReference type="ARBA" id="ARBA00023277"/>
    </source>
</evidence>
<keyword evidence="5 6" id="KW-0119">Carbohydrate metabolism</keyword>
<dbReference type="GO" id="GO:0005737">
    <property type="term" value="C:cytoplasm"/>
    <property type="evidence" value="ECO:0007669"/>
    <property type="project" value="TreeGrafter"/>
</dbReference>
<dbReference type="Gene3D" id="2.70.98.10">
    <property type="match status" value="1"/>
</dbReference>
<dbReference type="PIRSF" id="PIRSF005096">
    <property type="entry name" value="GALM"/>
    <property type="match status" value="1"/>
</dbReference>
<comment type="pathway">
    <text evidence="2 6">Carbohydrate metabolism; hexose metabolism.</text>
</comment>
<evidence type="ECO:0000256" key="6">
    <source>
        <dbReference type="PIRNR" id="PIRNR005096"/>
    </source>
</evidence>
<dbReference type="GO" id="GO:0006006">
    <property type="term" value="P:glucose metabolic process"/>
    <property type="evidence" value="ECO:0007669"/>
    <property type="project" value="TreeGrafter"/>
</dbReference>
<dbReference type="Proteomes" id="UP000321296">
    <property type="component" value="Chromosome"/>
</dbReference>
<feature type="binding site" evidence="8">
    <location>
        <position position="246"/>
    </location>
    <ligand>
        <name>beta-D-galactose</name>
        <dbReference type="ChEBI" id="CHEBI:27667"/>
    </ligand>
</feature>
<evidence type="ECO:0000256" key="2">
    <source>
        <dbReference type="ARBA" id="ARBA00005028"/>
    </source>
</evidence>
<evidence type="ECO:0000313" key="11">
    <source>
        <dbReference type="EMBL" id="QEA41620.1"/>
    </source>
</evidence>
<dbReference type="CDD" id="cd09019">
    <property type="entry name" value="galactose_mutarotase_like"/>
    <property type="match status" value="1"/>
</dbReference>
<evidence type="ECO:0000256" key="9">
    <source>
        <dbReference type="PIRSR" id="PIRSR005096-3"/>
    </source>
</evidence>
<feature type="active site" description="Proton donor" evidence="7">
    <location>
        <position position="174"/>
    </location>
</feature>
<dbReference type="InterPro" id="IPR008183">
    <property type="entry name" value="Aldose_1/G6P_1-epimerase"/>
</dbReference>
<protein>
    <recommendedName>
        <fullName evidence="6">Maltose epimerase</fullName>
        <ecNumber evidence="6">5.1.3.21</ecNumber>
    </recommendedName>
</protein>
<dbReference type="NCBIfam" id="NF008277">
    <property type="entry name" value="PRK11055.1"/>
    <property type="match status" value="1"/>
</dbReference>
<evidence type="ECO:0000256" key="1">
    <source>
        <dbReference type="ARBA" id="ARBA00001614"/>
    </source>
</evidence>
<dbReference type="InterPro" id="IPR015443">
    <property type="entry name" value="Aldose_1-epimerase"/>
</dbReference>
<evidence type="ECO:0000256" key="4">
    <source>
        <dbReference type="ARBA" id="ARBA00023235"/>
    </source>
</evidence>
<dbReference type="InterPro" id="IPR047215">
    <property type="entry name" value="Galactose_mutarotase-like"/>
</dbReference>
<dbReference type="InterPro" id="IPR014718">
    <property type="entry name" value="GH-type_carb-bd"/>
</dbReference>
<dbReference type="AlphaFoldDB" id="A0A5B8T3F9"/>
<evidence type="ECO:0000313" key="13">
    <source>
        <dbReference type="Proteomes" id="UP001529201"/>
    </source>
</evidence>
<evidence type="ECO:0000256" key="8">
    <source>
        <dbReference type="PIRSR" id="PIRSR005096-2"/>
    </source>
</evidence>
<dbReference type="UniPathway" id="UPA00242"/>
<gene>
    <name evidence="11" type="ORF">FGL85_03425</name>
    <name evidence="10" type="ORF">P1N92_06070</name>
</gene>
<keyword evidence="13" id="KW-1185">Reference proteome</keyword>
<accession>A0A5B8T3F9</accession>
<comment type="catalytic activity">
    <reaction evidence="1">
        <text>alpha-D-glucose = beta-D-glucose</text>
        <dbReference type="Rhea" id="RHEA:10264"/>
        <dbReference type="ChEBI" id="CHEBI:15903"/>
        <dbReference type="ChEBI" id="CHEBI:17925"/>
        <dbReference type="EC" id="5.1.3.3"/>
    </reaction>
</comment>